<name>A0A3E0WKX0_9GAMM</name>
<organism evidence="2 3">
    <name type="scientific">Alkalilimnicola ehrlichii</name>
    <dbReference type="NCBI Taxonomy" id="351052"/>
    <lineage>
        <taxon>Bacteria</taxon>
        <taxon>Pseudomonadati</taxon>
        <taxon>Pseudomonadota</taxon>
        <taxon>Gammaproteobacteria</taxon>
        <taxon>Chromatiales</taxon>
        <taxon>Ectothiorhodospiraceae</taxon>
        <taxon>Alkalilimnicola</taxon>
    </lineage>
</organism>
<proteinExistence type="predicted"/>
<gene>
    <name evidence="2" type="ORF">CAL65_19345</name>
</gene>
<feature type="chain" id="PRO_5017744912" evidence="1">
    <location>
        <begin position="23"/>
        <end position="70"/>
    </location>
</feature>
<accession>A0A3E0WKX0</accession>
<reference evidence="3" key="1">
    <citation type="submission" date="2017-05" db="EMBL/GenBank/DDBJ databases">
        <authorList>
            <person name="Sharma S."/>
            <person name="Sidhu C."/>
            <person name="Pinnaka A.K."/>
        </authorList>
    </citation>
    <scope>NUCLEOTIDE SEQUENCE [LARGE SCALE GENOMIC DNA]</scope>
    <source>
        <strain evidence="3">AK93</strain>
    </source>
</reference>
<feature type="signal peptide" evidence="1">
    <location>
        <begin position="1"/>
        <end position="22"/>
    </location>
</feature>
<evidence type="ECO:0000313" key="2">
    <source>
        <dbReference type="EMBL" id="RFA32626.1"/>
    </source>
</evidence>
<dbReference type="AlphaFoldDB" id="A0A3E0WKX0"/>
<keyword evidence="3" id="KW-1185">Reference proteome</keyword>
<evidence type="ECO:0000313" key="3">
    <source>
        <dbReference type="Proteomes" id="UP000256763"/>
    </source>
</evidence>
<comment type="caution">
    <text evidence="2">The sequence shown here is derived from an EMBL/GenBank/DDBJ whole genome shotgun (WGS) entry which is preliminary data.</text>
</comment>
<dbReference type="EMBL" id="NFZW01000027">
    <property type="protein sequence ID" value="RFA32626.1"/>
    <property type="molecule type" value="Genomic_DNA"/>
</dbReference>
<evidence type="ECO:0000256" key="1">
    <source>
        <dbReference type="SAM" id="SignalP"/>
    </source>
</evidence>
<protein>
    <submittedName>
        <fullName evidence="2">Uncharacterized protein</fullName>
    </submittedName>
</protein>
<dbReference type="Proteomes" id="UP000256763">
    <property type="component" value="Unassembled WGS sequence"/>
</dbReference>
<keyword evidence="1" id="KW-0732">Signal</keyword>
<dbReference type="RefSeq" id="WP_116348420.1">
    <property type="nucleotide sequence ID" value="NZ_NFZW01000027.1"/>
</dbReference>
<sequence length="70" mass="7542">MIRRFFMVAATSLALPYPGALAEEIGNDTALPLERILVTPFLAKDGETIFRARTWKDCPEATAALAACSG</sequence>